<gene>
    <name evidence="1" type="ORF">SMTD_LOCUS9117</name>
</gene>
<name>A0A183P431_9TREM</name>
<accession>A0A183P431</accession>
<proteinExistence type="predicted"/>
<dbReference type="EMBL" id="UZAL01029437">
    <property type="protein sequence ID" value="VDP48206.1"/>
    <property type="molecule type" value="Genomic_DNA"/>
</dbReference>
<evidence type="ECO:0000313" key="1">
    <source>
        <dbReference type="EMBL" id="VDP48206.1"/>
    </source>
</evidence>
<organism evidence="1 2">
    <name type="scientific">Schistosoma mattheei</name>
    <dbReference type="NCBI Taxonomy" id="31246"/>
    <lineage>
        <taxon>Eukaryota</taxon>
        <taxon>Metazoa</taxon>
        <taxon>Spiralia</taxon>
        <taxon>Lophotrochozoa</taxon>
        <taxon>Platyhelminthes</taxon>
        <taxon>Trematoda</taxon>
        <taxon>Digenea</taxon>
        <taxon>Strigeidida</taxon>
        <taxon>Schistosomatoidea</taxon>
        <taxon>Schistosomatidae</taxon>
        <taxon>Schistosoma</taxon>
    </lineage>
</organism>
<reference evidence="1 2" key="1">
    <citation type="submission" date="2018-11" db="EMBL/GenBank/DDBJ databases">
        <authorList>
            <consortium name="Pathogen Informatics"/>
        </authorList>
    </citation>
    <scope>NUCLEOTIDE SEQUENCE [LARGE SCALE GENOMIC DNA]</scope>
    <source>
        <strain>Denwood</strain>
        <strain evidence="2">Zambia</strain>
    </source>
</reference>
<dbReference type="Proteomes" id="UP000269396">
    <property type="component" value="Unassembled WGS sequence"/>
</dbReference>
<evidence type="ECO:0000313" key="2">
    <source>
        <dbReference type="Proteomes" id="UP000269396"/>
    </source>
</evidence>
<keyword evidence="2" id="KW-1185">Reference proteome</keyword>
<dbReference type="AlphaFoldDB" id="A0A183P431"/>
<protein>
    <submittedName>
        <fullName evidence="1">Uncharacterized protein</fullName>
    </submittedName>
</protein>
<sequence length="90" mass="10809">MKRDRDNTWKQKKSRTQKFKINWEKICVQTVSCEFALPRLNTPPSLYKKQAKPQIPTKLKDKLRIFDRNSLWKVPLVFYNEPMQSNSVQP</sequence>